<dbReference type="NCBIfam" id="TIGR00929">
    <property type="entry name" value="VirB4_CagE"/>
    <property type="match status" value="1"/>
</dbReference>
<comment type="caution">
    <text evidence="9">The sequence shown here is derived from an EMBL/GenBank/DDBJ whole genome shotgun (WGS) entry which is preliminary data.</text>
</comment>
<dbReference type="EMBL" id="NCEB01000021">
    <property type="protein sequence ID" value="OYX32642.1"/>
    <property type="molecule type" value="Genomic_DNA"/>
</dbReference>
<evidence type="ECO:0000313" key="10">
    <source>
        <dbReference type="Proteomes" id="UP000215595"/>
    </source>
</evidence>
<protein>
    <recommendedName>
        <fullName evidence="5">Type IV secretion system protein virB4</fullName>
    </recommendedName>
</protein>
<feature type="domain" description="TraG P-loop" evidence="8">
    <location>
        <begin position="472"/>
        <end position="536"/>
    </location>
</feature>
<accession>A0A258FLI5</accession>
<dbReference type="AlphaFoldDB" id="A0A258FLI5"/>
<feature type="region of interest" description="Disordered" evidence="6">
    <location>
        <begin position="1"/>
        <end position="20"/>
    </location>
</feature>
<dbReference type="PANTHER" id="PTHR30121:SF12">
    <property type="entry name" value="TYPE IV SECRETION SYSTEM PROTEIN CAGE"/>
    <property type="match status" value="1"/>
</dbReference>
<evidence type="ECO:0000256" key="6">
    <source>
        <dbReference type="SAM" id="MobiDB-lite"/>
    </source>
</evidence>
<reference evidence="9 10" key="1">
    <citation type="submission" date="2017-03" db="EMBL/GenBank/DDBJ databases">
        <title>Lifting the veil on microbial sulfur biogeochemistry in mining wastewaters.</title>
        <authorList>
            <person name="Kantor R.S."/>
            <person name="Colenbrander Nelson T."/>
            <person name="Marshall S."/>
            <person name="Bennett D."/>
            <person name="Apte S."/>
            <person name="Camacho D."/>
            <person name="Thomas B.C."/>
            <person name="Warren L.A."/>
            <person name="Banfield J.F."/>
        </authorList>
    </citation>
    <scope>NUCLEOTIDE SEQUENCE [LARGE SCALE GENOMIC DNA]</scope>
    <source>
        <strain evidence="9">32-69-9</strain>
    </source>
</reference>
<evidence type="ECO:0000259" key="7">
    <source>
        <dbReference type="Pfam" id="PF03135"/>
    </source>
</evidence>
<dbReference type="Pfam" id="PF19044">
    <property type="entry name" value="P-loop_TraG"/>
    <property type="match status" value="2"/>
</dbReference>
<dbReference type="InterPro" id="IPR051162">
    <property type="entry name" value="T4SS_component"/>
</dbReference>
<evidence type="ECO:0000256" key="1">
    <source>
        <dbReference type="ARBA" id="ARBA00006512"/>
    </source>
</evidence>
<organism evidence="9 10">
    <name type="scientific">Brevundimonas subvibrioides</name>
    <dbReference type="NCBI Taxonomy" id="74313"/>
    <lineage>
        <taxon>Bacteria</taxon>
        <taxon>Pseudomonadati</taxon>
        <taxon>Pseudomonadota</taxon>
        <taxon>Alphaproteobacteria</taxon>
        <taxon>Caulobacterales</taxon>
        <taxon>Caulobacteraceae</taxon>
        <taxon>Brevundimonas</taxon>
    </lineage>
</organism>
<dbReference type="GO" id="GO:0005524">
    <property type="term" value="F:ATP binding"/>
    <property type="evidence" value="ECO:0007669"/>
    <property type="project" value="UniProtKB-KW"/>
</dbReference>
<evidence type="ECO:0000256" key="2">
    <source>
        <dbReference type="ARBA" id="ARBA00022741"/>
    </source>
</evidence>
<dbReference type="PANTHER" id="PTHR30121">
    <property type="entry name" value="UNCHARACTERIZED PROTEIN YJGR-RELATED"/>
    <property type="match status" value="1"/>
</dbReference>
<dbReference type="Pfam" id="PF03135">
    <property type="entry name" value="CagE_TrbE_VirB"/>
    <property type="match status" value="1"/>
</dbReference>
<feature type="compositionally biased region" description="Low complexity" evidence="6">
    <location>
        <begin position="1"/>
        <end position="16"/>
    </location>
</feature>
<evidence type="ECO:0000256" key="3">
    <source>
        <dbReference type="ARBA" id="ARBA00022840"/>
    </source>
</evidence>
<name>A0A258FLI5_9CAUL</name>
<keyword evidence="4" id="KW-0843">Virulence</keyword>
<proteinExistence type="inferred from homology"/>
<dbReference type="InterPro" id="IPR043964">
    <property type="entry name" value="P-loop_TraG"/>
</dbReference>
<keyword evidence="3" id="KW-0067">ATP-binding</keyword>
<evidence type="ECO:0000259" key="8">
    <source>
        <dbReference type="Pfam" id="PF19044"/>
    </source>
</evidence>
<dbReference type="InterPro" id="IPR027417">
    <property type="entry name" value="P-loop_NTPase"/>
</dbReference>
<dbReference type="InterPro" id="IPR004346">
    <property type="entry name" value="CagE_TrbE_VirB"/>
</dbReference>
<dbReference type="SUPFAM" id="SSF52540">
    <property type="entry name" value="P-loop containing nucleoside triphosphate hydrolases"/>
    <property type="match status" value="1"/>
</dbReference>
<sequence>MSTPRAGRAIRRSGAGARRRPSPWSAAIVWRSCPVAEGGVAPARLRREADARPHLPYARHVSDHVVALDSGALMMVFQIDGASFETADARDLNDWHVKLNQAWRNLADDRLAVWHHVVRRPVELERSAGYRSAFAGELGALYDDRVAGRRLWINELFVTLVLHPGRDAGDRVAALAKRLKAARRNDAEVEFAHIQRIEEAGRDLVQYLGRYAPRRLGLYERAGLWFSEPMEVMRLVLTGRRSSVPIVFGHLGSAVYTVRAIFGRETLELRDAAEARYAGVLAIKEYPATTRPGLWDELLSVRFGFVISQSFAFLSKASARAVMERKQNQMVSARDRAASQITGLSDALDDLVSNRFVMGEHQASILVHGDTPSALADHLSKARAILADSGLVVAREDLGLEAAFWSQFPGAFARRTRPAAITSRNFAALAPFHAHPVGKARGNHWGDAVAVLRTTAGSPFWFNFHVGDLGHTFICGPSGSGKTVVQNFMLAQLERFDAQQLFIDKDRGAEIFVRACGGTYLALRNGEPTGFAPFKALAPSPANRAFLVRLVRTLVARPDQTLTVPQARAIDQGVAALEALPRERRSIAALRSLLGQGDAGGVGARLERWQRGGPLGWVLDNDEDALSLEARFAGFDITQVLDHDEVRTPAMLYLFHRIAERVDGRRLVLDIDEFWKVLGDPAFTELAQDGLKTWRKQNALMVFGTQSPADALRSPIAHAILEQCATKIFLPNAHGQARDYIDGFGLTQEEFRLVREVLTPESHRFLVKQGHDSVVVELDLSGMDDALSVLSGRTETTALLDRLRAEVGDDYALWRDPFHDQRRFL</sequence>
<evidence type="ECO:0000256" key="5">
    <source>
        <dbReference type="ARBA" id="ARBA00023635"/>
    </source>
</evidence>
<comment type="similarity">
    <text evidence="1">Belongs to the TrbE/VirB4 family.</text>
</comment>
<dbReference type="Proteomes" id="UP000215595">
    <property type="component" value="Unassembled WGS sequence"/>
</dbReference>
<dbReference type="InterPro" id="IPR018145">
    <property type="entry name" value="CagE_TrbE_VirB_cntrl_dom"/>
</dbReference>
<evidence type="ECO:0000313" key="9">
    <source>
        <dbReference type="EMBL" id="OYX32642.1"/>
    </source>
</evidence>
<dbReference type="Gene3D" id="3.40.50.300">
    <property type="entry name" value="P-loop containing nucleotide triphosphate hydrolases"/>
    <property type="match status" value="1"/>
</dbReference>
<keyword evidence="2" id="KW-0547">Nucleotide-binding</keyword>
<evidence type="ECO:0000256" key="4">
    <source>
        <dbReference type="ARBA" id="ARBA00023026"/>
    </source>
</evidence>
<feature type="domain" description="CagE TrbE VirB component of type IV transporter system central" evidence="7">
    <location>
        <begin position="215"/>
        <end position="417"/>
    </location>
</feature>
<gene>
    <name evidence="9" type="ORF">B7Z01_10800</name>
</gene>
<feature type="domain" description="TraG P-loop" evidence="8">
    <location>
        <begin position="606"/>
        <end position="734"/>
    </location>
</feature>